<keyword evidence="1" id="KW-0812">Transmembrane</keyword>
<dbReference type="EMBL" id="ACGP01000118">
    <property type="protein sequence ID" value="EEI24687.1"/>
    <property type="molecule type" value="Genomic_DNA"/>
</dbReference>
<evidence type="ECO:0000256" key="1">
    <source>
        <dbReference type="SAM" id="Phobius"/>
    </source>
</evidence>
<evidence type="ECO:0008006" key="4">
    <source>
        <dbReference type="Google" id="ProtNLM"/>
    </source>
</evidence>
<gene>
    <name evidence="2" type="ORF">HMPREF0519_1157</name>
</gene>
<reference evidence="2 3" key="1">
    <citation type="submission" date="2009-01" db="EMBL/GenBank/DDBJ databases">
        <authorList>
            <person name="Qin X."/>
            <person name="Bachman B."/>
            <person name="Battles P."/>
            <person name="Bell A."/>
            <person name="Bess C."/>
            <person name="Bickham C."/>
            <person name="Chaboub L."/>
            <person name="Chen D."/>
            <person name="Coyle M."/>
            <person name="Deiros D.R."/>
            <person name="Dinh H."/>
            <person name="Forbes L."/>
            <person name="Fowler G."/>
            <person name="Francisco L."/>
            <person name="Fu Q."/>
            <person name="Gubbala S."/>
            <person name="Hale W."/>
            <person name="Han Y."/>
            <person name="Hemphill L."/>
            <person name="Highlander S.K."/>
            <person name="Hirani K."/>
            <person name="Hogues M."/>
            <person name="Jackson L."/>
            <person name="Jakkamsetti A."/>
            <person name="Javaid M."/>
            <person name="Jiang H."/>
            <person name="Korchina V."/>
            <person name="Kovar C."/>
            <person name="Lara F."/>
            <person name="Lee S."/>
            <person name="Mata R."/>
            <person name="Mathew T."/>
            <person name="Moen C."/>
            <person name="Morales K."/>
            <person name="Munidasa M."/>
            <person name="Nazareth L."/>
            <person name="Ngo R."/>
            <person name="Nguyen L."/>
            <person name="Okwuonu G."/>
            <person name="Ongeri F."/>
            <person name="Patil S."/>
            <person name="Petrosino J."/>
            <person name="Pham C."/>
            <person name="Pham P."/>
            <person name="Pu L.-L."/>
            <person name="Puazo M."/>
            <person name="Raj R."/>
            <person name="Reid J."/>
            <person name="Rouhana J."/>
            <person name="Saada N."/>
            <person name="Shang Y."/>
            <person name="Simmons D."/>
            <person name="Thornton R."/>
            <person name="Warren J."/>
            <person name="Weissenberger G."/>
            <person name="Zhang J."/>
            <person name="Zhang L."/>
            <person name="Zhou C."/>
            <person name="Zhu D."/>
            <person name="Muzny D."/>
            <person name="Worley K."/>
            <person name="Gibbs R."/>
        </authorList>
    </citation>
    <scope>NUCLEOTIDE SEQUENCE [LARGE SCALE GENOMIC DNA]</scope>
    <source>
        <strain evidence="3">ATCC 8290 / DSM 20176 / CCUG 30140 / JCM 1155 / KCTC 3500 / NBRC 15886 / NCIMB 8040 / NRRL B-1843 / 9</strain>
    </source>
</reference>
<feature type="transmembrane region" description="Helical" evidence="1">
    <location>
        <begin position="16"/>
        <end position="36"/>
    </location>
</feature>
<dbReference type="AlphaFoldDB" id="C0XIU6"/>
<comment type="caution">
    <text evidence="2">The sequence shown here is derived from an EMBL/GenBank/DDBJ whole genome shotgun (WGS) entry which is preliminary data.</text>
</comment>
<feature type="transmembrane region" description="Helical" evidence="1">
    <location>
        <begin position="257"/>
        <end position="282"/>
    </location>
</feature>
<dbReference type="RefSeq" id="WP_003634070.1">
    <property type="nucleotide sequence ID" value="NZ_AZDF01000006.1"/>
</dbReference>
<keyword evidence="1" id="KW-1133">Transmembrane helix</keyword>
<name>C0XIU6_LENH9</name>
<feature type="transmembrane region" description="Helical" evidence="1">
    <location>
        <begin position="208"/>
        <end position="232"/>
    </location>
</feature>
<sequence>MTYFHFLTKKAYKGKLSWIAICISLLVVFICLGFNIKNQHADTLKGMAESQISMDTKQMRIYQKHNRGVAPEVKSDLIVNKRILKAIHNKQWRRAYRTQIAVNSQILKSEKQVSGSDPEMTNSLKSESNLYRALSRLNIPQQSEESPATGISFLLYVEQWIAPILIVLTIVFICSQLHTKRFIGRLDKNSLLPITSTANVSCNIMTGWFISLALLLIILGLGFLAASIISGIGDTRYPFELFSKQLSYKIYIPQSQIILPTIVLRILSSFFVVTFIFFFAVLTKKTLTTLFFNMLLLIGTNLLTPFVEPISRIAQYLPTSYFNGVNILPNRMAHDASNYQINYNHGIEALMLWTVLFGIASYILQSIRQRQNH</sequence>
<keyword evidence="3" id="KW-1185">Reference proteome</keyword>
<dbReference type="HOGENOM" id="CLU_058398_0_0_9"/>
<dbReference type="PATRIC" id="fig|1423757.3.peg.2205"/>
<evidence type="ECO:0000313" key="2">
    <source>
        <dbReference type="EMBL" id="EEI24687.1"/>
    </source>
</evidence>
<feature type="transmembrane region" description="Helical" evidence="1">
    <location>
        <begin position="289"/>
        <end position="307"/>
    </location>
</feature>
<feature type="transmembrane region" description="Helical" evidence="1">
    <location>
        <begin position="160"/>
        <end position="178"/>
    </location>
</feature>
<keyword evidence="1" id="KW-0472">Membrane</keyword>
<dbReference type="Proteomes" id="UP000003752">
    <property type="component" value="Unassembled WGS sequence"/>
</dbReference>
<proteinExistence type="predicted"/>
<organism evidence="2 3">
    <name type="scientific">Lentilactobacillus hilgardii (strain ATCC 8290 / DSM 20176 / CCUG 30140 / JCM 1155 / KCTC 3500 / NBRC 15886 / NCIMB 8040 / NRRL B-1843 / 9)</name>
    <dbReference type="NCBI Taxonomy" id="1423757"/>
    <lineage>
        <taxon>Bacteria</taxon>
        <taxon>Bacillati</taxon>
        <taxon>Bacillota</taxon>
        <taxon>Bacilli</taxon>
        <taxon>Lactobacillales</taxon>
        <taxon>Lactobacillaceae</taxon>
        <taxon>Lentilactobacillus</taxon>
    </lineage>
</organism>
<accession>C0XIU6</accession>
<feature type="transmembrane region" description="Helical" evidence="1">
    <location>
        <begin position="346"/>
        <end position="364"/>
    </location>
</feature>
<evidence type="ECO:0000313" key="3">
    <source>
        <dbReference type="Proteomes" id="UP000003752"/>
    </source>
</evidence>
<protein>
    <recommendedName>
        <fullName evidence="4">ABC transporter permease</fullName>
    </recommendedName>
</protein>